<organism evidence="4 5">
    <name type="scientific">Rhizoctonia solani</name>
    <dbReference type="NCBI Taxonomy" id="456999"/>
    <lineage>
        <taxon>Eukaryota</taxon>
        <taxon>Fungi</taxon>
        <taxon>Dikarya</taxon>
        <taxon>Basidiomycota</taxon>
        <taxon>Agaricomycotina</taxon>
        <taxon>Agaricomycetes</taxon>
        <taxon>Cantharellales</taxon>
        <taxon>Ceratobasidiaceae</taxon>
        <taxon>Rhizoctonia</taxon>
    </lineage>
</organism>
<dbReference type="Proteomes" id="UP000614334">
    <property type="component" value="Unassembled WGS sequence"/>
</dbReference>
<feature type="compositionally biased region" description="Polar residues" evidence="2">
    <location>
        <begin position="1"/>
        <end position="15"/>
    </location>
</feature>
<dbReference type="Gene3D" id="2.40.70.10">
    <property type="entry name" value="Acid Proteases"/>
    <property type="match status" value="1"/>
</dbReference>
<evidence type="ECO:0000313" key="4">
    <source>
        <dbReference type="EMBL" id="KAF8754251.1"/>
    </source>
</evidence>
<feature type="domain" description="Retrotransposon gag" evidence="3">
    <location>
        <begin position="210"/>
        <end position="300"/>
    </location>
</feature>
<dbReference type="InterPro" id="IPR005162">
    <property type="entry name" value="Retrotrans_gag_dom"/>
</dbReference>
<keyword evidence="1" id="KW-0175">Coiled coil</keyword>
<evidence type="ECO:0000313" key="5">
    <source>
        <dbReference type="Proteomes" id="UP000614334"/>
    </source>
</evidence>
<protein>
    <submittedName>
        <fullName evidence="4">Paternally expressed 10</fullName>
    </submittedName>
</protein>
<gene>
    <name evidence="4" type="ORF">RHS01_06469</name>
</gene>
<dbReference type="EMBL" id="JACYCF010000011">
    <property type="protein sequence ID" value="KAF8754251.1"/>
    <property type="molecule type" value="Genomic_DNA"/>
</dbReference>
<evidence type="ECO:0000256" key="1">
    <source>
        <dbReference type="SAM" id="Coils"/>
    </source>
</evidence>
<dbReference type="PANTHER" id="PTHR15503:SF22">
    <property type="entry name" value="TRANSPOSON TY3-I GAG POLYPROTEIN"/>
    <property type="match status" value="1"/>
</dbReference>
<evidence type="ECO:0000259" key="3">
    <source>
        <dbReference type="Pfam" id="PF03732"/>
    </source>
</evidence>
<feature type="region of interest" description="Disordered" evidence="2">
    <location>
        <begin position="1"/>
        <end position="20"/>
    </location>
</feature>
<proteinExistence type="predicted"/>
<dbReference type="InterPro" id="IPR032567">
    <property type="entry name" value="RTL1-rel"/>
</dbReference>
<comment type="caution">
    <text evidence="4">The sequence shown here is derived from an EMBL/GenBank/DDBJ whole genome shotgun (WGS) entry which is preliminary data.</text>
</comment>
<dbReference type="InterPro" id="IPR021109">
    <property type="entry name" value="Peptidase_aspartic_dom_sf"/>
</dbReference>
<sequence>MATCSRSSTCPQSPLDQGELGPTLLATAVESTDLEPEVYGEVSLSQAISLILGLQNQVLRLKQELKETKEAAKEAQDWMGAVNQALTCIEARGGAPHTPEDRKPPACAPHCLGQPYQSSPTFAQPTPVRAPLRSYTPPPPLPIQLRSPQIPQPAAPVTAYQAPVKVDHPDAYTGKIGNKARQWLTRMLAWVRLNQRMFPTDQEVLLFLLMNMKDVAGAWAHPHLDQLGSHRALIQTVDKFRTEFLAAFGNPDATQAAERQITQLTQTGTCAEYITKFRTIAMDLDWNNAALCGQFARGLHWEVSRLIATQEWRPTTLLELQNAALVINNALREERTSHPPKGNKSGNSSTPIGGQVPANRPQDQGASPATPILSLRRNKTAAGLKAYASSAANQGTSLRNAALAGKPRLRRKASKISPLFTILITPEKKAEPLEVLIDSGATSSFLHPRTVESLRLPLIDLPSPCTVTMLNGSSPQAGKIWKKANLTFSFNGKRMTKTFLICNTGSHAAILGLKWLDAHNPEINWNQRTLSFPHAPPEHVAIAEEEEADQNPLEGVPSKYHQYAKVFGEEEFNKLPPHRHYDIGIELTKKAP</sequence>
<dbReference type="SUPFAM" id="SSF50630">
    <property type="entry name" value="Acid proteases"/>
    <property type="match status" value="1"/>
</dbReference>
<accession>A0A8H7IDD6</accession>
<feature type="coiled-coil region" evidence="1">
    <location>
        <begin position="51"/>
        <end position="78"/>
    </location>
</feature>
<dbReference type="PANTHER" id="PTHR15503">
    <property type="entry name" value="LDOC1 RELATED"/>
    <property type="match status" value="1"/>
</dbReference>
<evidence type="ECO:0000256" key="2">
    <source>
        <dbReference type="SAM" id="MobiDB-lite"/>
    </source>
</evidence>
<reference evidence="4" key="1">
    <citation type="submission" date="2020-09" db="EMBL/GenBank/DDBJ databases">
        <title>Comparative genome analyses of four rice-infecting Rhizoctonia solani isolates reveal extensive enrichment of homogalacturonan modification genes.</title>
        <authorList>
            <person name="Lee D.-Y."/>
            <person name="Jeon J."/>
            <person name="Kim K.-T."/>
            <person name="Cheong K."/>
            <person name="Song H."/>
            <person name="Choi G."/>
            <person name="Ko J."/>
            <person name="Opiyo S.O."/>
            <person name="Zuo S."/>
            <person name="Madhav S."/>
            <person name="Lee Y.-H."/>
            <person name="Wang G.-L."/>
        </authorList>
    </citation>
    <scope>NUCLEOTIDE SEQUENCE</scope>
    <source>
        <strain evidence="4">AG1-IA B2</strain>
    </source>
</reference>
<dbReference type="Pfam" id="PF08284">
    <property type="entry name" value="RVP_2"/>
    <property type="match status" value="1"/>
</dbReference>
<feature type="region of interest" description="Disordered" evidence="2">
    <location>
        <begin position="333"/>
        <end position="372"/>
    </location>
</feature>
<dbReference type="CDD" id="cd00303">
    <property type="entry name" value="retropepsin_like"/>
    <property type="match status" value="1"/>
</dbReference>
<dbReference type="AlphaFoldDB" id="A0A8H7IDD6"/>
<dbReference type="Pfam" id="PF03732">
    <property type="entry name" value="Retrotrans_gag"/>
    <property type="match status" value="1"/>
</dbReference>
<name>A0A8H7IDD6_9AGAM</name>